<comment type="similarity">
    <text evidence="1">Belongs to the short-chain dehydrogenases/reductases (SDR) family.</text>
</comment>
<dbReference type="InterPro" id="IPR036291">
    <property type="entry name" value="NAD(P)-bd_dom_sf"/>
</dbReference>
<dbReference type="InterPro" id="IPR057326">
    <property type="entry name" value="KR_dom"/>
</dbReference>
<dbReference type="EMBL" id="QYCY01000002">
    <property type="protein sequence ID" value="RLV73481.1"/>
    <property type="molecule type" value="Genomic_DNA"/>
</dbReference>
<gene>
    <name evidence="4" type="ORF">D3C57_129685</name>
</gene>
<evidence type="ECO:0000256" key="2">
    <source>
        <dbReference type="ARBA" id="ARBA00023002"/>
    </source>
</evidence>
<sequence>MQCAHDGLRIRSWTPSPVRDLNRGMEKYNGKRALITGGSSGIGLSIARLLAAEGAQVMVTGRKEAALEAAREEGLVAVGSDAASMADIDDLAGKVEEAFGQLDAVFLNAGIADSESLEATTEQTYDAVFAANTKGPYFTLQRLLPLLAEGSGVVLTTSVLNVLGYPDHGAYAASKAALRSMARTWARELLPRGVRVNAVSPGPIDTGILYRKLPVEVADEMAADFAARIPMGRMGNPEEVARAAIFFAFDATYTTGAELAVDGGGTQL</sequence>
<dbReference type="STRING" id="1343740.M271_13910"/>
<organism evidence="4 5">
    <name type="scientific">Streptomyces rapamycinicus (strain ATCC 29253 / DSM 41530 / NRRL 5491 / AYB-994)</name>
    <name type="common">Streptomyces hygroscopicus (strain ATCC 29253)</name>
    <dbReference type="NCBI Taxonomy" id="1343740"/>
    <lineage>
        <taxon>Bacteria</taxon>
        <taxon>Bacillati</taxon>
        <taxon>Actinomycetota</taxon>
        <taxon>Actinomycetes</taxon>
        <taxon>Kitasatosporales</taxon>
        <taxon>Streptomycetaceae</taxon>
        <taxon>Streptomyces</taxon>
        <taxon>Streptomyces violaceusniger group</taxon>
    </lineage>
</organism>
<dbReference type="GO" id="GO:0016616">
    <property type="term" value="F:oxidoreductase activity, acting on the CH-OH group of donors, NAD or NADP as acceptor"/>
    <property type="evidence" value="ECO:0007669"/>
    <property type="project" value="UniProtKB-ARBA"/>
</dbReference>
<dbReference type="CDD" id="cd05233">
    <property type="entry name" value="SDR_c"/>
    <property type="match status" value="1"/>
</dbReference>
<name>A0A3L8R1Q0_STRRN</name>
<dbReference type="Pfam" id="PF13561">
    <property type="entry name" value="adh_short_C2"/>
    <property type="match status" value="1"/>
</dbReference>
<dbReference type="InterPro" id="IPR002347">
    <property type="entry name" value="SDR_fam"/>
</dbReference>
<accession>A0A3L8R1Q0</accession>
<evidence type="ECO:0000313" key="5">
    <source>
        <dbReference type="Proteomes" id="UP000281594"/>
    </source>
</evidence>
<dbReference type="InterPro" id="IPR020904">
    <property type="entry name" value="Sc_DH/Rdtase_CS"/>
</dbReference>
<protein>
    <recommendedName>
        <fullName evidence="3">Ketoreductase domain-containing protein</fullName>
    </recommendedName>
</protein>
<keyword evidence="2" id="KW-0560">Oxidoreductase</keyword>
<dbReference type="PANTHER" id="PTHR42760">
    <property type="entry name" value="SHORT-CHAIN DEHYDROGENASES/REDUCTASES FAMILY MEMBER"/>
    <property type="match status" value="1"/>
</dbReference>
<dbReference type="AlphaFoldDB" id="A0A3L8R1Q0"/>
<comment type="caution">
    <text evidence="4">The sequence shown here is derived from an EMBL/GenBank/DDBJ whole genome shotgun (WGS) entry which is preliminary data.</text>
</comment>
<feature type="domain" description="Ketoreductase" evidence="3">
    <location>
        <begin position="31"/>
        <end position="202"/>
    </location>
</feature>
<dbReference type="PRINTS" id="PR00081">
    <property type="entry name" value="GDHRDH"/>
</dbReference>
<dbReference type="SMART" id="SM00822">
    <property type="entry name" value="PKS_KR"/>
    <property type="match status" value="1"/>
</dbReference>
<dbReference type="FunFam" id="3.40.50.720:FF:000084">
    <property type="entry name" value="Short-chain dehydrogenase reductase"/>
    <property type="match status" value="1"/>
</dbReference>
<dbReference type="Gene3D" id="3.40.50.720">
    <property type="entry name" value="NAD(P)-binding Rossmann-like Domain"/>
    <property type="match status" value="1"/>
</dbReference>
<evidence type="ECO:0000256" key="1">
    <source>
        <dbReference type="ARBA" id="ARBA00006484"/>
    </source>
</evidence>
<evidence type="ECO:0000313" key="4">
    <source>
        <dbReference type="EMBL" id="RLV73481.1"/>
    </source>
</evidence>
<dbReference type="PROSITE" id="PS00061">
    <property type="entry name" value="ADH_SHORT"/>
    <property type="match status" value="1"/>
</dbReference>
<proteinExistence type="inferred from homology"/>
<dbReference type="Proteomes" id="UP000281594">
    <property type="component" value="Unassembled WGS sequence"/>
</dbReference>
<dbReference type="SUPFAM" id="SSF51735">
    <property type="entry name" value="NAD(P)-binding Rossmann-fold domains"/>
    <property type="match status" value="1"/>
</dbReference>
<reference evidence="4 5" key="1">
    <citation type="journal article" date="2018" name="J. Biol. Chem.">
        <title>Discovery of the actinoplanic acid pathway in Streptomyces rapamycinicus reveals a genetically conserved synergism with rapamycin.</title>
        <authorList>
            <person name="Mrak P."/>
            <person name="Krastel P."/>
            <person name="Pivk Lukancic P."/>
            <person name="Tao J."/>
            <person name="Pistorius D."/>
            <person name="Moore C.M."/>
        </authorList>
    </citation>
    <scope>NUCLEOTIDE SEQUENCE [LARGE SCALE GENOMIC DNA]</scope>
    <source>
        <strain evidence="4 5">NRRL 5491</strain>
    </source>
</reference>
<evidence type="ECO:0000259" key="3">
    <source>
        <dbReference type="SMART" id="SM00822"/>
    </source>
</evidence>